<evidence type="ECO:0000313" key="1">
    <source>
        <dbReference type="EMBL" id="QHU12707.1"/>
    </source>
</evidence>
<dbReference type="EMBL" id="MN740809">
    <property type="protein sequence ID" value="QHU12707.1"/>
    <property type="molecule type" value="Genomic_DNA"/>
</dbReference>
<protein>
    <submittedName>
        <fullName evidence="1">Uncharacterized protein</fullName>
    </submittedName>
</protein>
<sequence>MALTRNLYREDEVIAALIHSVVNGKVAEALFWTQEAIESDMDVRIFQALLSVWLHCVGVQNVPWLGCLVESLRSSMDEEVIISLVVELTQSPKDSSVFALQGLGLKQTVETPDHVGSFKLPEGLQGLSVLETTFAKAVLQGKSEFAWFLSMELWSSGRADMILWEIQPLAAFGEIPVVLESIWSDDFVWPFRALAILMAASKRDFIGIVLPPAPTEHVEAWNIRKNLRMRERRQFPIPPECLHCFTERGNLPESESTENDLIGDIRPLLMKSPFWEDKTEPDIFDVFMTSDIPDEWSSAARRISHGPGVHTKGPERYTPFGVASIPSKLIWRGQERATDILLGRWKNATHFSSFENYIKAAYNELTSQPLPYEKWDLTPRRLAIEI</sequence>
<proteinExistence type="predicted"/>
<accession>A0A6C0K7P8</accession>
<reference evidence="1" key="1">
    <citation type="journal article" date="2020" name="Nature">
        <title>Giant virus diversity and host interactions through global metagenomics.</title>
        <authorList>
            <person name="Schulz F."/>
            <person name="Roux S."/>
            <person name="Paez-Espino D."/>
            <person name="Jungbluth S."/>
            <person name="Walsh D.A."/>
            <person name="Denef V.J."/>
            <person name="McMahon K.D."/>
            <person name="Konstantinidis K.T."/>
            <person name="Eloe-Fadrosh E.A."/>
            <person name="Kyrpides N.C."/>
            <person name="Woyke T."/>
        </authorList>
    </citation>
    <scope>NUCLEOTIDE SEQUENCE</scope>
    <source>
        <strain evidence="1">GVMAG-S-1101172-89</strain>
    </source>
</reference>
<name>A0A6C0K7P8_9ZZZZ</name>
<organism evidence="1">
    <name type="scientific">viral metagenome</name>
    <dbReference type="NCBI Taxonomy" id="1070528"/>
    <lineage>
        <taxon>unclassified sequences</taxon>
        <taxon>metagenomes</taxon>
        <taxon>organismal metagenomes</taxon>
    </lineage>
</organism>
<dbReference type="AlphaFoldDB" id="A0A6C0K7P8"/>